<evidence type="ECO:0000313" key="1">
    <source>
        <dbReference type="EMBL" id="GBP35700.1"/>
    </source>
</evidence>
<dbReference type="AlphaFoldDB" id="A0A4C1VB15"/>
<organism evidence="1 2">
    <name type="scientific">Eumeta variegata</name>
    <name type="common">Bagworm moth</name>
    <name type="synonym">Eumeta japonica</name>
    <dbReference type="NCBI Taxonomy" id="151549"/>
    <lineage>
        <taxon>Eukaryota</taxon>
        <taxon>Metazoa</taxon>
        <taxon>Ecdysozoa</taxon>
        <taxon>Arthropoda</taxon>
        <taxon>Hexapoda</taxon>
        <taxon>Insecta</taxon>
        <taxon>Pterygota</taxon>
        <taxon>Neoptera</taxon>
        <taxon>Endopterygota</taxon>
        <taxon>Lepidoptera</taxon>
        <taxon>Glossata</taxon>
        <taxon>Ditrysia</taxon>
        <taxon>Tineoidea</taxon>
        <taxon>Psychidae</taxon>
        <taxon>Oiketicinae</taxon>
        <taxon>Eumeta</taxon>
    </lineage>
</organism>
<accession>A0A4C1VB15</accession>
<reference evidence="1 2" key="1">
    <citation type="journal article" date="2019" name="Commun. Biol.">
        <title>The bagworm genome reveals a unique fibroin gene that provides high tensile strength.</title>
        <authorList>
            <person name="Kono N."/>
            <person name="Nakamura H."/>
            <person name="Ohtoshi R."/>
            <person name="Tomita M."/>
            <person name="Numata K."/>
            <person name="Arakawa K."/>
        </authorList>
    </citation>
    <scope>NUCLEOTIDE SEQUENCE [LARGE SCALE GENOMIC DNA]</scope>
</reference>
<evidence type="ECO:0000313" key="2">
    <source>
        <dbReference type="Proteomes" id="UP000299102"/>
    </source>
</evidence>
<comment type="caution">
    <text evidence="1">The sequence shown here is derived from an EMBL/GenBank/DDBJ whole genome shotgun (WGS) entry which is preliminary data.</text>
</comment>
<protein>
    <submittedName>
        <fullName evidence="1">Uncharacterized protein</fullName>
    </submittedName>
</protein>
<dbReference type="EMBL" id="BGZK01000308">
    <property type="protein sequence ID" value="GBP35700.1"/>
    <property type="molecule type" value="Genomic_DNA"/>
</dbReference>
<dbReference type="Proteomes" id="UP000299102">
    <property type="component" value="Unassembled WGS sequence"/>
</dbReference>
<keyword evidence="2" id="KW-1185">Reference proteome</keyword>
<name>A0A4C1VB15_EUMVA</name>
<gene>
    <name evidence="1" type="ORF">EVAR_82634_1</name>
</gene>
<sequence length="176" mass="19556">MRHKFDKDSARLQTWPRGRDRAAGRAACCGALPTHQQGLRIFYQDGAIDRKSGSDGGISGESRDAPRSIIIKYGVFEVFNLVIQVFAPGSHQVESSLSCCRGNRCRQCHEKLSYYYIFSNLAYSGGSRDRVMWSHDPSWLGLCLNVVIELEPVLTQLRMCDPPDYKVGSAPAGARA</sequence>
<proteinExistence type="predicted"/>